<dbReference type="InterPro" id="IPR036388">
    <property type="entry name" value="WH-like_DNA-bd_sf"/>
</dbReference>
<protein>
    <submittedName>
        <fullName evidence="2">DNA-binding MarR family transcriptional regulator</fullName>
    </submittedName>
</protein>
<dbReference type="EMBL" id="JAVDYB010000001">
    <property type="protein sequence ID" value="MDR7273734.1"/>
    <property type="molecule type" value="Genomic_DNA"/>
</dbReference>
<feature type="domain" description="HTH marR-type" evidence="1">
    <location>
        <begin position="5"/>
        <end position="138"/>
    </location>
</feature>
<dbReference type="RefSeq" id="WP_310362526.1">
    <property type="nucleotide sequence ID" value="NZ_JAVDYB010000001.1"/>
</dbReference>
<name>A0AAE4C8F3_9ACTN</name>
<proteinExistence type="predicted"/>
<dbReference type="PRINTS" id="PR00598">
    <property type="entry name" value="HTHMARR"/>
</dbReference>
<evidence type="ECO:0000313" key="2">
    <source>
        <dbReference type="EMBL" id="MDR7273734.1"/>
    </source>
</evidence>
<sequence>MTDAQDRIERELTLLVRRTQRIHLRLPGVVRHVERSAYSILGRLHDDGPARLTTLATLFTLDVSTVSRQVQALRTEGLISRSADPGDRRATLISITEHGTEVLLGMRAARRALLRELTGEWPAVDRERFAELLERFNDGVADRLGGAPESLPQKGLIRE</sequence>
<dbReference type="SMART" id="SM00347">
    <property type="entry name" value="HTH_MARR"/>
    <property type="match status" value="1"/>
</dbReference>
<comment type="caution">
    <text evidence="2">The sequence shown here is derived from an EMBL/GenBank/DDBJ whole genome shotgun (WGS) entry which is preliminary data.</text>
</comment>
<evidence type="ECO:0000313" key="3">
    <source>
        <dbReference type="Proteomes" id="UP001183643"/>
    </source>
</evidence>
<accession>A0AAE4C8F3</accession>
<dbReference type="PANTHER" id="PTHR39515:SF2">
    <property type="entry name" value="HTH-TYPE TRANSCRIPTIONAL REGULATOR RV0880"/>
    <property type="match status" value="1"/>
</dbReference>
<dbReference type="GO" id="GO:0003700">
    <property type="term" value="F:DNA-binding transcription factor activity"/>
    <property type="evidence" value="ECO:0007669"/>
    <property type="project" value="InterPro"/>
</dbReference>
<dbReference type="SUPFAM" id="SSF46785">
    <property type="entry name" value="Winged helix' DNA-binding domain"/>
    <property type="match status" value="1"/>
</dbReference>
<dbReference type="InterPro" id="IPR052526">
    <property type="entry name" value="HTH-type_Bedaq_tolerance"/>
</dbReference>
<dbReference type="Gene3D" id="1.10.10.10">
    <property type="entry name" value="Winged helix-like DNA-binding domain superfamily/Winged helix DNA-binding domain"/>
    <property type="match status" value="1"/>
</dbReference>
<evidence type="ECO:0000259" key="1">
    <source>
        <dbReference type="PROSITE" id="PS50995"/>
    </source>
</evidence>
<dbReference type="Pfam" id="PF01047">
    <property type="entry name" value="MarR"/>
    <property type="match status" value="1"/>
</dbReference>
<dbReference type="InterPro" id="IPR036390">
    <property type="entry name" value="WH_DNA-bd_sf"/>
</dbReference>
<dbReference type="Proteomes" id="UP001183643">
    <property type="component" value="Unassembled WGS sequence"/>
</dbReference>
<keyword evidence="3" id="KW-1185">Reference proteome</keyword>
<reference evidence="2" key="1">
    <citation type="submission" date="2023-07" db="EMBL/GenBank/DDBJ databases">
        <title>Sequencing the genomes of 1000 actinobacteria strains.</title>
        <authorList>
            <person name="Klenk H.-P."/>
        </authorList>
    </citation>
    <scope>NUCLEOTIDE SEQUENCE</scope>
    <source>
        <strain evidence="2">DSM 44707</strain>
    </source>
</reference>
<dbReference type="PANTHER" id="PTHR39515">
    <property type="entry name" value="CONSERVED PROTEIN"/>
    <property type="match status" value="1"/>
</dbReference>
<dbReference type="AlphaFoldDB" id="A0AAE4C8F3"/>
<gene>
    <name evidence="2" type="ORF">J2S41_000512</name>
</gene>
<dbReference type="InterPro" id="IPR000835">
    <property type="entry name" value="HTH_MarR-typ"/>
</dbReference>
<organism evidence="2 3">
    <name type="scientific">Catenuloplanes atrovinosus</name>
    <dbReference type="NCBI Taxonomy" id="137266"/>
    <lineage>
        <taxon>Bacteria</taxon>
        <taxon>Bacillati</taxon>
        <taxon>Actinomycetota</taxon>
        <taxon>Actinomycetes</taxon>
        <taxon>Micromonosporales</taxon>
        <taxon>Micromonosporaceae</taxon>
        <taxon>Catenuloplanes</taxon>
    </lineage>
</organism>
<dbReference type="GO" id="GO:0003677">
    <property type="term" value="F:DNA binding"/>
    <property type="evidence" value="ECO:0007669"/>
    <property type="project" value="UniProtKB-KW"/>
</dbReference>
<dbReference type="PROSITE" id="PS50995">
    <property type="entry name" value="HTH_MARR_2"/>
    <property type="match status" value="1"/>
</dbReference>
<keyword evidence="2" id="KW-0238">DNA-binding</keyword>